<dbReference type="RefSeq" id="XP_030528565.1">
    <property type="nucleotide sequence ID" value="XM_030672705.1"/>
</dbReference>
<name>A0A8B8P162_9MYRT</name>
<organism evidence="9 12">
    <name type="scientific">Rhodamnia argentea</name>
    <dbReference type="NCBI Taxonomy" id="178133"/>
    <lineage>
        <taxon>Eukaryota</taxon>
        <taxon>Viridiplantae</taxon>
        <taxon>Streptophyta</taxon>
        <taxon>Embryophyta</taxon>
        <taxon>Tracheophyta</taxon>
        <taxon>Spermatophyta</taxon>
        <taxon>Magnoliopsida</taxon>
        <taxon>eudicotyledons</taxon>
        <taxon>Gunneridae</taxon>
        <taxon>Pentapetalae</taxon>
        <taxon>rosids</taxon>
        <taxon>malvids</taxon>
        <taxon>Myrtales</taxon>
        <taxon>Myrtaceae</taxon>
        <taxon>Myrtoideae</taxon>
        <taxon>Myrteae</taxon>
        <taxon>Australasian group</taxon>
        <taxon>Rhodamnia</taxon>
    </lineage>
</organism>
<keyword evidence="5" id="KW-0539">Nucleus</keyword>
<gene>
    <name evidence="10 11 12" type="primary">LOC115739556</name>
</gene>
<dbReference type="RefSeq" id="XP_030528563.1">
    <property type="nucleotide sequence ID" value="XM_030672703.1"/>
</dbReference>
<feature type="region of interest" description="Disordered" evidence="7">
    <location>
        <begin position="1"/>
        <end position="86"/>
    </location>
</feature>
<feature type="region of interest" description="Disordered" evidence="7">
    <location>
        <begin position="391"/>
        <end position="466"/>
    </location>
</feature>
<dbReference type="CDD" id="cd08045">
    <property type="entry name" value="HFD_TAF4"/>
    <property type="match status" value="1"/>
</dbReference>
<dbReference type="GeneID" id="115739556"/>
<feature type="compositionally biased region" description="Basic and acidic residues" evidence="7">
    <location>
        <begin position="730"/>
        <end position="753"/>
    </location>
</feature>
<keyword evidence="9" id="KW-1185">Reference proteome</keyword>
<keyword evidence="3" id="KW-0805">Transcription regulation</keyword>
<comment type="subcellular location">
    <subcellularLocation>
        <location evidence="1">Nucleus</location>
    </subcellularLocation>
</comment>
<dbReference type="GO" id="GO:0006367">
    <property type="term" value="P:transcription initiation at RNA polymerase II promoter"/>
    <property type="evidence" value="ECO:0007669"/>
    <property type="project" value="TreeGrafter"/>
</dbReference>
<evidence type="ECO:0000256" key="4">
    <source>
        <dbReference type="ARBA" id="ARBA00023163"/>
    </source>
</evidence>
<feature type="compositionally biased region" description="Polar residues" evidence="7">
    <location>
        <begin position="283"/>
        <end position="294"/>
    </location>
</feature>
<feature type="compositionally biased region" description="Polar residues" evidence="7">
    <location>
        <begin position="451"/>
        <end position="466"/>
    </location>
</feature>
<dbReference type="PANTHER" id="PTHR15138">
    <property type="entry name" value="TRANSCRIPTION INITIATION FACTOR TFIID SUBUNIT 4"/>
    <property type="match status" value="1"/>
</dbReference>
<dbReference type="PANTHER" id="PTHR15138:SF14">
    <property type="entry name" value="TRANSCRIPTION INITIATION FACTOR TFIID SUBUNIT 4"/>
    <property type="match status" value="1"/>
</dbReference>
<protein>
    <submittedName>
        <fullName evidence="10 11">Transcription initiation factor TFIID subunit 4b isoform X1</fullName>
    </submittedName>
</protein>
<evidence type="ECO:0000313" key="12">
    <source>
        <dbReference type="RefSeq" id="XP_030528565.1"/>
    </source>
</evidence>
<feature type="compositionally biased region" description="Polar residues" evidence="7">
    <location>
        <begin position="67"/>
        <end position="77"/>
    </location>
</feature>
<evidence type="ECO:0000313" key="11">
    <source>
        <dbReference type="RefSeq" id="XP_030528564.1"/>
    </source>
</evidence>
<dbReference type="InterPro" id="IPR045144">
    <property type="entry name" value="TAF4"/>
</dbReference>
<dbReference type="PROSITE" id="PS51879">
    <property type="entry name" value="RST"/>
    <property type="match status" value="1"/>
</dbReference>
<feature type="region of interest" description="Disordered" evidence="7">
    <location>
        <begin position="786"/>
        <end position="842"/>
    </location>
</feature>
<feature type="region of interest" description="Disordered" evidence="7">
    <location>
        <begin position="481"/>
        <end position="570"/>
    </location>
</feature>
<dbReference type="KEGG" id="rarg:115739556"/>
<feature type="compositionally biased region" description="Polar residues" evidence="7">
    <location>
        <begin position="391"/>
        <end position="408"/>
    </location>
</feature>
<feature type="compositionally biased region" description="Polar residues" evidence="7">
    <location>
        <begin position="504"/>
        <end position="529"/>
    </location>
</feature>
<reference evidence="9" key="2">
    <citation type="submission" date="2025-05" db="UniProtKB">
        <authorList>
            <consortium name="RefSeq"/>
        </authorList>
    </citation>
    <scope>NUCLEOTIDE SEQUENCE [LARGE SCALE GENOMIC DNA]</scope>
</reference>
<dbReference type="InterPro" id="IPR007900">
    <property type="entry name" value="TAF4_C"/>
</dbReference>
<reference evidence="10 12" key="1">
    <citation type="submission" date="2025-04" db="UniProtKB">
        <authorList>
            <consortium name="RefSeq"/>
        </authorList>
    </citation>
    <scope>IDENTIFICATION</scope>
</reference>
<evidence type="ECO:0000256" key="1">
    <source>
        <dbReference type="ARBA" id="ARBA00004123"/>
    </source>
</evidence>
<feature type="compositionally biased region" description="Polar residues" evidence="7">
    <location>
        <begin position="538"/>
        <end position="547"/>
    </location>
</feature>
<dbReference type="InterPro" id="IPR009072">
    <property type="entry name" value="Histone-fold"/>
</dbReference>
<feature type="compositionally biased region" description="Basic and acidic residues" evidence="7">
    <location>
        <begin position="809"/>
        <end position="818"/>
    </location>
</feature>
<feature type="compositionally biased region" description="Polar residues" evidence="7">
    <location>
        <begin position="430"/>
        <end position="442"/>
    </location>
</feature>
<dbReference type="GO" id="GO:0003677">
    <property type="term" value="F:DNA binding"/>
    <property type="evidence" value="ECO:0007669"/>
    <property type="project" value="TreeGrafter"/>
</dbReference>
<dbReference type="GO" id="GO:0046982">
    <property type="term" value="F:protein heterodimerization activity"/>
    <property type="evidence" value="ECO:0007669"/>
    <property type="project" value="InterPro"/>
</dbReference>
<evidence type="ECO:0000256" key="2">
    <source>
        <dbReference type="ARBA" id="ARBA00006178"/>
    </source>
</evidence>
<sequence>MDPSIMKLLEEDEDESMHLGADVEAFQAALNRDIGGDTSTSQPSSSDKGVSQGDISMPGQSYPGWKPTNQAANVNSHTHQEQKISEHQEQILAQMQLQQHESLADPQKSNTLEKVNHPQLKQKQVQDGHPLGQGEQNSIQIMQSPGMQLSEKNSVSTSELGRVHTLDSESQYLKLQQMSIQQAKVPKQAPNRPNHLKQVPFALLLPVILPQLDKDRAMQLQTLYAKLKKNDIPKEGFVRIMRGIVGDQMLKLAVMKMQTQPPPQLHIQGSTSALQPQPRMQPASVSKFNDSSPPGQVPMNRTGPKSGEVEQKPESRLVQQQQHFQNMQTFPKYGGPGGVHPFSGKNVNCAAPSVKTEPNDLQMKQIPIHQNLGSIQPGGAAQTMSLVTAPKFNQQHPNNDNKIGQSSALPPFASNVPLQQNSVPWKLSTAKDQSSGAASSSAFVKHEPVDHSSNQQKPQLSSLNGLSSVSAGHLEQRVSIPETSRDNSLEQQSPGTGFLAPAITGTSHQGSLSTTPAQDSNIQLGSRTASAPAGYNARTPSKKTSVGQKKPLETLGSSPPPSSKKQKVSGTFADQSIEQLIDVTAVSGVNLREEEEQLFSGPKEDSRVSEASRRVVLEEEENLILQRAPLQKKLAEIMVQCGVKNISNDVERCLSLSVEERLRGLLCNLIRVSKQRVDVERPRHRTIVTSDAQQHLMILNHRAKEEWDKKQAEAEKLRKQSEPEGSQGVDGDKEKDEGRGKSVKANKEEDDKMRATAANVAARAAVGGDDMLSKWQLMAERARQKREGGLEAASQVGQDSRKSSISGRNNKDNQEAGKRGQAASGANRKLGRNQAIASQPKVARTISVKDVIAVLEREPQMAKSSLIYRLHNKVHSETRHE</sequence>
<evidence type="ECO:0000256" key="3">
    <source>
        <dbReference type="ARBA" id="ARBA00023015"/>
    </source>
</evidence>
<feature type="compositionally biased region" description="Polar residues" evidence="7">
    <location>
        <begin position="37"/>
        <end position="49"/>
    </location>
</feature>
<evidence type="ECO:0000256" key="6">
    <source>
        <dbReference type="ARBA" id="ARBA00058775"/>
    </source>
</evidence>
<dbReference type="Proteomes" id="UP000827889">
    <property type="component" value="Chromosome 2"/>
</dbReference>
<comment type="function">
    <text evidence="6">TAFs are components of the transcription factor IID (TFIID) complex that is essential for mediating regulation of RNA polymerase transcription.</text>
</comment>
<feature type="region of interest" description="Disordered" evidence="7">
    <location>
        <begin position="708"/>
        <end position="753"/>
    </location>
</feature>
<dbReference type="AlphaFoldDB" id="A0A8B8P162"/>
<dbReference type="GO" id="GO:0005669">
    <property type="term" value="C:transcription factor TFIID complex"/>
    <property type="evidence" value="ECO:0007669"/>
    <property type="project" value="InterPro"/>
</dbReference>
<dbReference type="Gene3D" id="1.10.20.10">
    <property type="entry name" value="Histone, subunit A"/>
    <property type="match status" value="1"/>
</dbReference>
<feature type="compositionally biased region" description="Polar residues" evidence="7">
    <location>
        <begin position="795"/>
        <end position="808"/>
    </location>
</feature>
<comment type="similarity">
    <text evidence="2">Belongs to the TAF4 family.</text>
</comment>
<evidence type="ECO:0000313" key="9">
    <source>
        <dbReference type="Proteomes" id="UP000827889"/>
    </source>
</evidence>
<dbReference type="GO" id="GO:0016251">
    <property type="term" value="F:RNA polymerase II general transcription initiation factor activity"/>
    <property type="evidence" value="ECO:0007669"/>
    <property type="project" value="TreeGrafter"/>
</dbReference>
<dbReference type="RefSeq" id="XP_030528564.1">
    <property type="nucleotide sequence ID" value="XM_030672704.1"/>
</dbReference>
<evidence type="ECO:0000256" key="7">
    <source>
        <dbReference type="SAM" id="MobiDB-lite"/>
    </source>
</evidence>
<evidence type="ECO:0000259" key="8">
    <source>
        <dbReference type="PROSITE" id="PS51879"/>
    </source>
</evidence>
<dbReference type="FunFam" id="1.10.20.10:FF:000015">
    <property type="entry name" value="Transcription initiation factor TFIID subunit 4B"/>
    <property type="match status" value="1"/>
</dbReference>
<keyword evidence="4" id="KW-0804">Transcription</keyword>
<evidence type="ECO:0000313" key="10">
    <source>
        <dbReference type="RefSeq" id="XP_030528563.1"/>
    </source>
</evidence>
<feature type="domain" description="RST" evidence="8">
    <location>
        <begin position="192"/>
        <end position="263"/>
    </location>
</feature>
<feature type="region of interest" description="Disordered" evidence="7">
    <location>
        <begin position="262"/>
        <end position="322"/>
    </location>
</feature>
<dbReference type="Pfam" id="PF12174">
    <property type="entry name" value="RST"/>
    <property type="match status" value="1"/>
</dbReference>
<dbReference type="OrthoDB" id="21060at2759"/>
<dbReference type="InterPro" id="IPR022003">
    <property type="entry name" value="RST"/>
</dbReference>
<accession>A0A8B8P162</accession>
<evidence type="ECO:0000256" key="5">
    <source>
        <dbReference type="ARBA" id="ARBA00023242"/>
    </source>
</evidence>
<feature type="compositionally biased region" description="Basic and acidic residues" evidence="7">
    <location>
        <begin position="708"/>
        <end position="722"/>
    </location>
</feature>
<dbReference type="Pfam" id="PF05236">
    <property type="entry name" value="TAF4"/>
    <property type="match status" value="1"/>
</dbReference>
<proteinExistence type="inferred from homology"/>